<keyword evidence="1" id="KW-0472">Membrane</keyword>
<geneLocation type="mitochondrion" evidence="2"/>
<feature type="transmembrane region" description="Helical" evidence="1">
    <location>
        <begin position="48"/>
        <end position="70"/>
    </location>
</feature>
<dbReference type="EMBL" id="LKAM01000002">
    <property type="protein sequence ID" value="KUM50006.1"/>
    <property type="molecule type" value="Genomic_DNA"/>
</dbReference>
<dbReference type="AlphaFoldDB" id="A0A101M2T7"/>
<organism evidence="2">
    <name type="scientific">Picea glauca</name>
    <name type="common">White spruce</name>
    <name type="synonym">Pinus glauca</name>
    <dbReference type="NCBI Taxonomy" id="3330"/>
    <lineage>
        <taxon>Eukaryota</taxon>
        <taxon>Viridiplantae</taxon>
        <taxon>Streptophyta</taxon>
        <taxon>Embryophyta</taxon>
        <taxon>Tracheophyta</taxon>
        <taxon>Spermatophyta</taxon>
        <taxon>Pinopsida</taxon>
        <taxon>Pinidae</taxon>
        <taxon>Conifers I</taxon>
        <taxon>Pinales</taxon>
        <taxon>Pinaceae</taxon>
        <taxon>Picea</taxon>
    </lineage>
</organism>
<name>A0A101M2T7_PICGL</name>
<evidence type="ECO:0000313" key="2">
    <source>
        <dbReference type="EMBL" id="KUM50006.1"/>
    </source>
</evidence>
<proteinExistence type="predicted"/>
<sequence>MILIYTYYYYLKCWRCVLTWFLIYKAHDNGILERLSMRRYIGLRRIKLDIYIYIHIYISCCGLFCCWRFGVALVSSYNRSSQRLRYYNTILIIFTS</sequence>
<keyword evidence="1" id="KW-1133">Transmembrane helix</keyword>
<keyword evidence="2" id="KW-0496">Mitochondrion</keyword>
<evidence type="ECO:0000256" key="1">
    <source>
        <dbReference type="SAM" id="Phobius"/>
    </source>
</evidence>
<protein>
    <submittedName>
        <fullName evidence="2">Uncharacterized protein</fullName>
    </submittedName>
</protein>
<keyword evidence="1" id="KW-0812">Transmembrane</keyword>
<gene>
    <name evidence="2" type="ORF">ABT39_MTgene3234</name>
</gene>
<comment type="caution">
    <text evidence="2">The sequence shown here is derived from an EMBL/GenBank/DDBJ whole genome shotgun (WGS) entry which is preliminary data.</text>
</comment>
<accession>A0A101M2T7</accession>
<reference evidence="2" key="1">
    <citation type="journal article" date="2015" name="Genome Biol. Evol.">
        <title>Organellar Genomes of White Spruce (Picea glauca): Assembly and Annotation.</title>
        <authorList>
            <person name="Jackman S.D."/>
            <person name="Warren R.L."/>
            <person name="Gibb E.A."/>
            <person name="Vandervalk B.P."/>
            <person name="Mohamadi H."/>
            <person name="Chu J."/>
            <person name="Raymond A."/>
            <person name="Pleasance S."/>
            <person name="Coope R."/>
            <person name="Wildung M.R."/>
            <person name="Ritland C.E."/>
            <person name="Bousquet J."/>
            <person name="Jones S.J."/>
            <person name="Bohlmann J."/>
            <person name="Birol I."/>
        </authorList>
    </citation>
    <scope>NUCLEOTIDE SEQUENCE [LARGE SCALE GENOMIC DNA]</scope>
    <source>
        <tissue evidence="2">Flushing bud</tissue>
    </source>
</reference>